<protein>
    <submittedName>
        <fullName evidence="2">Uncharacterized protein</fullName>
    </submittedName>
</protein>
<dbReference type="Proteomes" id="UP000194873">
    <property type="component" value="Unassembled WGS sequence"/>
</dbReference>
<feature type="region of interest" description="Disordered" evidence="1">
    <location>
        <begin position="373"/>
        <end position="396"/>
    </location>
</feature>
<dbReference type="AlphaFoldDB" id="A0A243WB27"/>
<dbReference type="RefSeq" id="WP_086596011.1">
    <property type="nucleotide sequence ID" value="NZ_MTSE01000014.1"/>
</dbReference>
<dbReference type="OrthoDB" id="594666at2"/>
<comment type="caution">
    <text evidence="2">The sequence shown here is derived from an EMBL/GenBank/DDBJ whole genome shotgun (WGS) entry which is preliminary data.</text>
</comment>
<gene>
    <name evidence="2" type="ORF">BXP70_20630</name>
</gene>
<proteinExistence type="predicted"/>
<evidence type="ECO:0000313" key="3">
    <source>
        <dbReference type="Proteomes" id="UP000194873"/>
    </source>
</evidence>
<name>A0A243WB27_9BACT</name>
<organism evidence="2 3">
    <name type="scientific">Hymenobacter crusticola</name>
    <dbReference type="NCBI Taxonomy" id="1770526"/>
    <lineage>
        <taxon>Bacteria</taxon>
        <taxon>Pseudomonadati</taxon>
        <taxon>Bacteroidota</taxon>
        <taxon>Cytophagia</taxon>
        <taxon>Cytophagales</taxon>
        <taxon>Hymenobacteraceae</taxon>
        <taxon>Hymenobacter</taxon>
    </lineage>
</organism>
<dbReference type="EMBL" id="MTSE01000014">
    <property type="protein sequence ID" value="OUJ71766.1"/>
    <property type="molecule type" value="Genomic_DNA"/>
</dbReference>
<reference evidence="2 3" key="1">
    <citation type="submission" date="2017-01" db="EMBL/GenBank/DDBJ databases">
        <title>A new Hymenobacter.</title>
        <authorList>
            <person name="Liang Y."/>
            <person name="Feng F."/>
        </authorList>
    </citation>
    <scope>NUCLEOTIDE SEQUENCE [LARGE SCALE GENOMIC DNA]</scope>
    <source>
        <strain evidence="2">MIMBbqt21</strain>
    </source>
</reference>
<sequence length="447" mass="47643">MTRASLLHVLDHLSEISDAEVRELEQLATTFPYCQTAHILLAKAAHDRDSMLASQRLRRAATYATDRQLLRQLIEATPFVLAPTSELQAADYHSTSDHATTLAVPPAPVADNPAVLTLDATPTAATGEMTSDAAAPEATVEVDAVPDEHEQDATTLQAVEPSSAAASEPTVPLTATAEEALDTLPVAASAEVVDNSETVLASLSEPVAETPAFSQEDVLAFEEPSPEVAEPPVPSTEELLPAVAPPVRPPLEAGSSQFEFGLTESTSIVAPVYELLEADELEAASDAEHIAVTAPAFFGAADLGYALGAGSRLGYCVQSSDELTLNELMFKVPMGSFEPDALILAHLASHQPAAPTRTSIDIISQFLRNKPRLKSPAPTLPPADEQADLSVKSTRAEPDLASESLALIMVRQGKSDRAIEIYERLMVRQPEKMAYFADQIQKLKLSE</sequence>
<evidence type="ECO:0000256" key="1">
    <source>
        <dbReference type="SAM" id="MobiDB-lite"/>
    </source>
</evidence>
<accession>A0A243WB27</accession>
<feature type="region of interest" description="Disordered" evidence="1">
    <location>
        <begin position="146"/>
        <end position="169"/>
    </location>
</feature>
<evidence type="ECO:0000313" key="2">
    <source>
        <dbReference type="EMBL" id="OUJ71766.1"/>
    </source>
</evidence>
<keyword evidence="3" id="KW-1185">Reference proteome</keyword>